<evidence type="ECO:0000313" key="2">
    <source>
        <dbReference type="EMBL" id="RRS02416.1"/>
    </source>
</evidence>
<keyword evidence="1" id="KW-0812">Transmembrane</keyword>
<name>A0A426V6A2_9BURK</name>
<keyword evidence="3" id="KW-1185">Reference proteome</keyword>
<sequence length="199" mass="22557">MDDPVAVETVIRSAFMDMPAIRDQDLCAVDPNSLSSAVEGLEPLRGKHRYELLDHLTWIDFGVLYRLTPYAVWYFAPTFMVLALRHLHRHEFYELMQPFRLPEALLEDVGVDTHASLEDMDEALSGMDIRRRIEAAGTQEGVKPHHGDLGLAWFGRQAHFYSPAERAAVAGFLGWLSTEWPLAPCVALARKHFWQVAGN</sequence>
<dbReference type="AlphaFoldDB" id="A0A426V6A2"/>
<keyword evidence="1" id="KW-0472">Membrane</keyword>
<proteinExistence type="predicted"/>
<evidence type="ECO:0000313" key="3">
    <source>
        <dbReference type="Proteomes" id="UP000269265"/>
    </source>
</evidence>
<accession>A0A426V6A2</accession>
<evidence type="ECO:0000256" key="1">
    <source>
        <dbReference type="SAM" id="Phobius"/>
    </source>
</evidence>
<organism evidence="2 3">
    <name type="scientific">Aquabacterium soli</name>
    <dbReference type="NCBI Taxonomy" id="2493092"/>
    <lineage>
        <taxon>Bacteria</taxon>
        <taxon>Pseudomonadati</taxon>
        <taxon>Pseudomonadota</taxon>
        <taxon>Betaproteobacteria</taxon>
        <taxon>Burkholderiales</taxon>
        <taxon>Aquabacterium</taxon>
    </lineage>
</organism>
<comment type="caution">
    <text evidence="2">The sequence shown here is derived from an EMBL/GenBank/DDBJ whole genome shotgun (WGS) entry which is preliminary data.</text>
</comment>
<dbReference type="Proteomes" id="UP000269265">
    <property type="component" value="Unassembled WGS sequence"/>
</dbReference>
<reference evidence="2 3" key="1">
    <citation type="submission" date="2018-12" db="EMBL/GenBank/DDBJ databases">
        <title>The whole draft genome of Aquabacterium sp. SJQ9.</title>
        <authorList>
            <person name="Sun L."/>
            <person name="Gao X."/>
            <person name="Chen W."/>
            <person name="Huang K."/>
        </authorList>
    </citation>
    <scope>NUCLEOTIDE SEQUENCE [LARGE SCALE GENOMIC DNA]</scope>
    <source>
        <strain evidence="2 3">SJQ9</strain>
    </source>
</reference>
<protein>
    <submittedName>
        <fullName evidence="2">Uncharacterized protein</fullName>
    </submittedName>
</protein>
<feature type="transmembrane region" description="Helical" evidence="1">
    <location>
        <begin position="70"/>
        <end position="87"/>
    </location>
</feature>
<dbReference type="RefSeq" id="WP_125245143.1">
    <property type="nucleotide sequence ID" value="NZ_RSED01000023.1"/>
</dbReference>
<keyword evidence="1" id="KW-1133">Transmembrane helix</keyword>
<dbReference type="EMBL" id="RSED01000023">
    <property type="protein sequence ID" value="RRS02416.1"/>
    <property type="molecule type" value="Genomic_DNA"/>
</dbReference>
<gene>
    <name evidence="2" type="ORF">EIP75_20940</name>
</gene>